<organism evidence="2">
    <name type="scientific">mine drainage metagenome</name>
    <dbReference type="NCBI Taxonomy" id="410659"/>
    <lineage>
        <taxon>unclassified sequences</taxon>
        <taxon>metagenomes</taxon>
        <taxon>ecological metagenomes</taxon>
    </lineage>
</organism>
<dbReference type="InterPro" id="IPR029044">
    <property type="entry name" value="Nucleotide-diphossugar_trans"/>
</dbReference>
<comment type="caution">
    <text evidence="2">The sequence shown here is derived from an EMBL/GenBank/DDBJ whole genome shotgun (WGS) entry which is preliminary data.</text>
</comment>
<dbReference type="SUPFAM" id="SSF53448">
    <property type="entry name" value="Nucleotide-diphospho-sugar transferases"/>
    <property type="match status" value="1"/>
</dbReference>
<proteinExistence type="predicted"/>
<dbReference type="GO" id="GO:0016740">
    <property type="term" value="F:transferase activity"/>
    <property type="evidence" value="ECO:0007669"/>
    <property type="project" value="UniProtKB-KW"/>
</dbReference>
<sequence>MAMALAERVSFCATNLNTADRLVASLDSIDVLGRAVGVPYEVVVADGPSTDGARELLEDRQRQRADFRLVRHAERRRGAGRRLAFEASSGSVIAPFDTSITYAAAYGGLLRAYLQLRTDRMLFSEICALSRRSIEEVGGWRDLIGAEDIDLYGPLIERFGLIAWPVAFPESQSARMGAYARQMRYVQGSSVRRLLRMYATQRDQIIGGNYRVRDLMGLNAAKPATRRAALRVWFTLAAIGAGLRPIHPRKSGRNNYLILREAILGSLLRGEHKSLAWNGPLPRLLLTPDEIGYLRGASSIWGEVEAQDPPIYGIK</sequence>
<dbReference type="Pfam" id="PF00535">
    <property type="entry name" value="Glycos_transf_2"/>
    <property type="match status" value="1"/>
</dbReference>
<reference evidence="2" key="1">
    <citation type="submission" date="2013-08" db="EMBL/GenBank/DDBJ databases">
        <authorList>
            <person name="Mendez C."/>
            <person name="Richter M."/>
            <person name="Ferrer M."/>
            <person name="Sanchez J."/>
        </authorList>
    </citation>
    <scope>NUCLEOTIDE SEQUENCE</scope>
</reference>
<name>T0Z2Z7_9ZZZZ</name>
<accession>T0Z2Z7</accession>
<gene>
    <name evidence="2" type="ORF">B1B_15727</name>
</gene>
<dbReference type="EMBL" id="AUZY01010460">
    <property type="protein sequence ID" value="EQD38612.1"/>
    <property type="molecule type" value="Genomic_DNA"/>
</dbReference>
<dbReference type="AlphaFoldDB" id="T0Z2Z7"/>
<feature type="domain" description="Glycosyltransferase 2-like" evidence="1">
    <location>
        <begin position="36"/>
        <end position="97"/>
    </location>
</feature>
<evidence type="ECO:0000259" key="1">
    <source>
        <dbReference type="Pfam" id="PF00535"/>
    </source>
</evidence>
<keyword evidence="2" id="KW-0808">Transferase</keyword>
<dbReference type="InterPro" id="IPR001173">
    <property type="entry name" value="Glyco_trans_2-like"/>
</dbReference>
<protein>
    <submittedName>
        <fullName evidence="2">Glycosyl transferase, group 2 family protein</fullName>
    </submittedName>
</protein>
<reference evidence="2" key="2">
    <citation type="journal article" date="2014" name="ISME J.">
        <title>Microbial stratification in low pH oxic and suboxic macroscopic growths along an acid mine drainage.</title>
        <authorList>
            <person name="Mendez-Garcia C."/>
            <person name="Mesa V."/>
            <person name="Sprenger R.R."/>
            <person name="Richter M."/>
            <person name="Diez M.S."/>
            <person name="Solano J."/>
            <person name="Bargiela R."/>
            <person name="Golyshina O.V."/>
            <person name="Manteca A."/>
            <person name="Ramos J.L."/>
            <person name="Gallego J.R."/>
            <person name="Llorente I."/>
            <person name="Martins Dos Santos V.A."/>
            <person name="Jensen O.N."/>
            <person name="Pelaez A.I."/>
            <person name="Sanchez J."/>
            <person name="Ferrer M."/>
        </authorList>
    </citation>
    <scope>NUCLEOTIDE SEQUENCE</scope>
</reference>
<dbReference type="Gene3D" id="3.90.550.10">
    <property type="entry name" value="Spore Coat Polysaccharide Biosynthesis Protein SpsA, Chain A"/>
    <property type="match status" value="1"/>
</dbReference>
<evidence type="ECO:0000313" key="2">
    <source>
        <dbReference type="EMBL" id="EQD38612.1"/>
    </source>
</evidence>